<dbReference type="InterPro" id="IPR013324">
    <property type="entry name" value="RNA_pol_sigma_r3/r4-like"/>
</dbReference>
<dbReference type="Gene3D" id="1.10.1740.10">
    <property type="match status" value="1"/>
</dbReference>
<feature type="domain" description="RNA polymerase sigma factor 70 region 4 type 2" evidence="7">
    <location>
        <begin position="101"/>
        <end position="153"/>
    </location>
</feature>
<dbReference type="InterPro" id="IPR014325">
    <property type="entry name" value="RNA_pol_sigma-E_actinobac"/>
</dbReference>
<keyword evidence="2" id="KW-0805">Transcription regulation</keyword>
<gene>
    <name evidence="8" type="ORF">GCM10023226_08530</name>
</gene>
<evidence type="ECO:0000256" key="5">
    <source>
        <dbReference type="ARBA" id="ARBA00023163"/>
    </source>
</evidence>
<evidence type="ECO:0000256" key="3">
    <source>
        <dbReference type="ARBA" id="ARBA00023082"/>
    </source>
</evidence>
<dbReference type="NCBIfam" id="TIGR02937">
    <property type="entry name" value="sigma70-ECF"/>
    <property type="match status" value="1"/>
</dbReference>
<dbReference type="EMBL" id="BAABIM010000001">
    <property type="protein sequence ID" value="GAA4673746.1"/>
    <property type="molecule type" value="Genomic_DNA"/>
</dbReference>
<dbReference type="CDD" id="cd06171">
    <property type="entry name" value="Sigma70_r4"/>
    <property type="match status" value="1"/>
</dbReference>
<dbReference type="PANTHER" id="PTHR43133:SF50">
    <property type="entry name" value="ECF RNA POLYMERASE SIGMA FACTOR SIGM"/>
    <property type="match status" value="1"/>
</dbReference>
<dbReference type="InterPro" id="IPR014284">
    <property type="entry name" value="RNA_pol_sigma-70_dom"/>
</dbReference>
<dbReference type="Pfam" id="PF08281">
    <property type="entry name" value="Sigma70_r4_2"/>
    <property type="match status" value="1"/>
</dbReference>
<dbReference type="InterPro" id="IPR036388">
    <property type="entry name" value="WH-like_DNA-bd_sf"/>
</dbReference>
<dbReference type="RefSeq" id="WP_345262971.1">
    <property type="nucleotide sequence ID" value="NZ_BAABIM010000001.1"/>
</dbReference>
<evidence type="ECO:0000313" key="9">
    <source>
        <dbReference type="Proteomes" id="UP001500621"/>
    </source>
</evidence>
<dbReference type="SUPFAM" id="SSF88659">
    <property type="entry name" value="Sigma3 and sigma4 domains of RNA polymerase sigma factors"/>
    <property type="match status" value="1"/>
</dbReference>
<dbReference type="InterPro" id="IPR039425">
    <property type="entry name" value="RNA_pol_sigma-70-like"/>
</dbReference>
<dbReference type="Gene3D" id="1.10.10.10">
    <property type="entry name" value="Winged helix-like DNA-binding domain superfamily/Winged helix DNA-binding domain"/>
    <property type="match status" value="1"/>
</dbReference>
<dbReference type="Pfam" id="PF04542">
    <property type="entry name" value="Sigma70_r2"/>
    <property type="match status" value="1"/>
</dbReference>
<reference evidence="9" key="1">
    <citation type="journal article" date="2019" name="Int. J. Syst. Evol. Microbiol.">
        <title>The Global Catalogue of Microorganisms (GCM) 10K type strain sequencing project: providing services to taxonomists for standard genome sequencing and annotation.</title>
        <authorList>
            <consortium name="The Broad Institute Genomics Platform"/>
            <consortium name="The Broad Institute Genome Sequencing Center for Infectious Disease"/>
            <person name="Wu L."/>
            <person name="Ma J."/>
        </authorList>
    </citation>
    <scope>NUCLEOTIDE SEQUENCE [LARGE SCALE GENOMIC DNA]</scope>
    <source>
        <strain evidence="9">JCM 18127</strain>
    </source>
</reference>
<evidence type="ECO:0000256" key="1">
    <source>
        <dbReference type="ARBA" id="ARBA00010641"/>
    </source>
</evidence>
<dbReference type="InterPro" id="IPR013325">
    <property type="entry name" value="RNA_pol_sigma_r2"/>
</dbReference>
<dbReference type="InterPro" id="IPR007627">
    <property type="entry name" value="RNA_pol_sigma70_r2"/>
</dbReference>
<keyword evidence="4" id="KW-0238">DNA-binding</keyword>
<keyword evidence="9" id="KW-1185">Reference proteome</keyword>
<evidence type="ECO:0000256" key="4">
    <source>
        <dbReference type="ARBA" id="ARBA00023125"/>
    </source>
</evidence>
<dbReference type="SUPFAM" id="SSF88946">
    <property type="entry name" value="Sigma2 domain of RNA polymerase sigma factors"/>
    <property type="match status" value="1"/>
</dbReference>
<sequence>MDHDEEAFTRWARERQLALLRTAVLLTGDRHRAEDLVQEALAAVAARWRRLESGHPEAYARQVLVRRNISWWRKHRREVVREVDDAERVTRDPTAASDRRLALDRALAGLTPKQRAVVVLRFYEDLPEREVAEVLGVSAGTVKSQTHAALGRLRAAAPELADLLGDLR</sequence>
<comment type="similarity">
    <text evidence="1">Belongs to the sigma-70 factor family. ECF subfamily.</text>
</comment>
<comment type="caution">
    <text evidence="8">The sequence shown here is derived from an EMBL/GenBank/DDBJ whole genome shotgun (WGS) entry which is preliminary data.</text>
</comment>
<accession>A0ABP8VWC6</accession>
<protein>
    <submittedName>
        <fullName evidence="8">SigE family RNA polymerase sigma factor</fullName>
    </submittedName>
</protein>
<dbReference type="Proteomes" id="UP001500621">
    <property type="component" value="Unassembled WGS sequence"/>
</dbReference>
<name>A0ABP8VWC6_9ACTN</name>
<organism evidence="8 9">
    <name type="scientific">Nocardioides nanhaiensis</name>
    <dbReference type="NCBI Taxonomy" id="1476871"/>
    <lineage>
        <taxon>Bacteria</taxon>
        <taxon>Bacillati</taxon>
        <taxon>Actinomycetota</taxon>
        <taxon>Actinomycetes</taxon>
        <taxon>Propionibacteriales</taxon>
        <taxon>Nocardioidaceae</taxon>
        <taxon>Nocardioides</taxon>
    </lineage>
</organism>
<dbReference type="PANTHER" id="PTHR43133">
    <property type="entry name" value="RNA POLYMERASE ECF-TYPE SIGMA FACTO"/>
    <property type="match status" value="1"/>
</dbReference>
<evidence type="ECO:0000313" key="8">
    <source>
        <dbReference type="EMBL" id="GAA4673746.1"/>
    </source>
</evidence>
<evidence type="ECO:0000259" key="6">
    <source>
        <dbReference type="Pfam" id="PF04542"/>
    </source>
</evidence>
<evidence type="ECO:0000256" key="2">
    <source>
        <dbReference type="ARBA" id="ARBA00023015"/>
    </source>
</evidence>
<dbReference type="NCBIfam" id="TIGR02983">
    <property type="entry name" value="SigE-fam_strep"/>
    <property type="match status" value="1"/>
</dbReference>
<keyword evidence="5" id="KW-0804">Transcription</keyword>
<proteinExistence type="inferred from homology"/>
<evidence type="ECO:0000259" key="7">
    <source>
        <dbReference type="Pfam" id="PF08281"/>
    </source>
</evidence>
<keyword evidence="3" id="KW-0731">Sigma factor</keyword>
<feature type="domain" description="RNA polymerase sigma-70 region 2" evidence="6">
    <location>
        <begin position="17"/>
        <end position="77"/>
    </location>
</feature>
<dbReference type="InterPro" id="IPR013249">
    <property type="entry name" value="RNA_pol_sigma70_r4_t2"/>
</dbReference>